<evidence type="ECO:0000313" key="4">
    <source>
        <dbReference type="EMBL" id="AEV34083.1"/>
    </source>
</evidence>
<dbReference type="STRING" id="926562.Oweho_3130"/>
<dbReference type="Proteomes" id="UP000005631">
    <property type="component" value="Chromosome"/>
</dbReference>
<keyword evidence="3" id="KW-0732">Signal</keyword>
<dbReference type="PATRIC" id="fig|926562.3.peg.3152"/>
<dbReference type="InterPro" id="IPR011042">
    <property type="entry name" value="6-blade_b-propeller_TolB-like"/>
</dbReference>
<dbReference type="PANTHER" id="PTHR36842:SF1">
    <property type="entry name" value="PROTEIN TOLB"/>
    <property type="match status" value="1"/>
</dbReference>
<keyword evidence="5" id="KW-1185">Reference proteome</keyword>
<evidence type="ECO:0000313" key="5">
    <source>
        <dbReference type="Proteomes" id="UP000005631"/>
    </source>
</evidence>
<dbReference type="RefSeq" id="WP_014203430.1">
    <property type="nucleotide sequence ID" value="NC_016599.1"/>
</dbReference>
<dbReference type="OrthoDB" id="9815657at2"/>
<dbReference type="InterPro" id="IPR011659">
    <property type="entry name" value="WD40"/>
</dbReference>
<dbReference type="EMBL" id="CP003156">
    <property type="protein sequence ID" value="AEV34083.1"/>
    <property type="molecule type" value="Genomic_DNA"/>
</dbReference>
<organism evidence="4 5">
    <name type="scientific">Owenweeksia hongkongensis (strain DSM 17368 / CIP 108786 / JCM 12287 / NRRL B-23963 / UST20020801)</name>
    <dbReference type="NCBI Taxonomy" id="926562"/>
    <lineage>
        <taxon>Bacteria</taxon>
        <taxon>Pseudomonadati</taxon>
        <taxon>Bacteroidota</taxon>
        <taxon>Flavobacteriia</taxon>
        <taxon>Flavobacteriales</taxon>
        <taxon>Owenweeksiaceae</taxon>
        <taxon>Owenweeksia</taxon>
    </lineage>
</organism>
<evidence type="ECO:0000256" key="3">
    <source>
        <dbReference type="SAM" id="SignalP"/>
    </source>
</evidence>
<evidence type="ECO:0000256" key="2">
    <source>
        <dbReference type="SAM" id="MobiDB-lite"/>
    </source>
</evidence>
<protein>
    <submittedName>
        <fullName evidence="4">Periplasmic component of the Tol biopolymer transport system</fullName>
    </submittedName>
</protein>
<dbReference type="AlphaFoldDB" id="G8R358"/>
<name>G8R358_OWEHD</name>
<dbReference type="Gene3D" id="2.120.10.30">
    <property type="entry name" value="TolB, C-terminal domain"/>
    <property type="match status" value="2"/>
</dbReference>
<dbReference type="KEGG" id="oho:Oweho_3130"/>
<reference evidence="4 5" key="1">
    <citation type="journal article" date="2012" name="Stand. Genomic Sci.">
        <title>Genome sequence of the orange-pigmented seawater bacterium Owenweeksia hongkongensis type strain (UST20020801(T)).</title>
        <authorList>
            <person name="Riedel T."/>
            <person name="Held B."/>
            <person name="Nolan M."/>
            <person name="Lucas S."/>
            <person name="Lapidus A."/>
            <person name="Tice H."/>
            <person name="Del Rio T.G."/>
            <person name="Cheng J.F."/>
            <person name="Han C."/>
            <person name="Tapia R."/>
            <person name="Goodwin L.A."/>
            <person name="Pitluck S."/>
            <person name="Liolios K."/>
            <person name="Mavromatis K."/>
            <person name="Pagani I."/>
            <person name="Ivanova N."/>
            <person name="Mikhailova N."/>
            <person name="Pati A."/>
            <person name="Chen A."/>
            <person name="Palaniappan K."/>
            <person name="Rohde M."/>
            <person name="Tindall B.J."/>
            <person name="Detter J.C."/>
            <person name="Goker M."/>
            <person name="Woyke T."/>
            <person name="Bristow J."/>
            <person name="Eisen J.A."/>
            <person name="Markowitz V."/>
            <person name="Hugenholtz P."/>
            <person name="Klenk H.P."/>
            <person name="Kyrpides N.C."/>
        </authorList>
    </citation>
    <scope>NUCLEOTIDE SEQUENCE</scope>
    <source>
        <strain evidence="5">DSM 17368 / JCM 12287 / NRRL B-23963</strain>
    </source>
</reference>
<dbReference type="PANTHER" id="PTHR36842">
    <property type="entry name" value="PROTEIN TOLB HOMOLOG"/>
    <property type="match status" value="1"/>
</dbReference>
<feature type="chain" id="PRO_5003515369" evidence="3">
    <location>
        <begin position="28"/>
        <end position="377"/>
    </location>
</feature>
<feature type="signal peptide" evidence="3">
    <location>
        <begin position="1"/>
        <end position="27"/>
    </location>
</feature>
<dbReference type="SUPFAM" id="SSF82171">
    <property type="entry name" value="DPP6 N-terminal domain-like"/>
    <property type="match status" value="1"/>
</dbReference>
<gene>
    <name evidence="4" type="ordered locus">Oweho_3130</name>
</gene>
<sequence>MKNLFKFSTLSLFAMLISCNGPGNPNAETTATDSTYEDGASGETKKSEIHYDSEKHLTNIRQLTNGGDNAEAYFSFDNSMAVFQSNYSEWGVECDQMFYFNIEDNNMMNERPKMLSTGKGRTTCAYFLPGDTSIVYASTHLGGENCPEEPSREQGYVWPIYNTYDIFVANLKGEITDTLTNHPGYDAEATVSPDGKKIVFTSDRSGDLELWTMNIDGSDQKQVTTGLGYDGGAFFSPDSKKLVFRSSRPQTAEEKQKYKDLLAQGLVMPSDMEIYVCNVDGSDLQKVTDLGNANWAPFFHPSGEKILFSSNHASEKGYPFNLYLINLDGTGLEQVSFDGVFDAFPMFSPDGKKLIFSSNRNNGGTRNTNLFIADWID</sequence>
<evidence type="ECO:0000256" key="1">
    <source>
        <dbReference type="ARBA" id="ARBA00009820"/>
    </source>
</evidence>
<dbReference type="Pfam" id="PF07676">
    <property type="entry name" value="PD40"/>
    <property type="match status" value="4"/>
</dbReference>
<comment type="similarity">
    <text evidence="1">Belongs to the TolB family.</text>
</comment>
<dbReference type="PROSITE" id="PS51257">
    <property type="entry name" value="PROKAR_LIPOPROTEIN"/>
    <property type="match status" value="1"/>
</dbReference>
<accession>G8R358</accession>
<feature type="region of interest" description="Disordered" evidence="2">
    <location>
        <begin position="26"/>
        <end position="47"/>
    </location>
</feature>
<dbReference type="HOGENOM" id="CLU_048333_0_0_10"/>
<dbReference type="eggNOG" id="COG0823">
    <property type="taxonomic scope" value="Bacteria"/>
</dbReference>
<proteinExistence type="inferred from homology"/>